<proteinExistence type="predicted"/>
<dbReference type="EMBL" id="LK995522">
    <property type="protein sequence ID" value="CED91770.1"/>
    <property type="molecule type" value="Genomic_DNA"/>
</dbReference>
<reference evidence="1" key="1">
    <citation type="submission" date="2014-07" db="EMBL/GenBank/DDBJ databases">
        <authorList>
            <person name="Zhang J.E."/>
            <person name="Yang H."/>
            <person name="Guo J."/>
            <person name="Deng Z."/>
            <person name="Luo H."/>
            <person name="Luo M."/>
            <person name="Zhao B."/>
        </authorList>
    </citation>
    <scope>NUCLEOTIDE SEQUENCE</scope>
    <source>
        <strain evidence="1">AM4</strain>
    </source>
</reference>
<protein>
    <submittedName>
        <fullName evidence="1">Uncharacterized protein</fullName>
    </submittedName>
</protein>
<sequence>MFGTNITITASDKNKTTSSECFVRVSGVKGVVFYSTFWYIYNDRQPSDEPLLAWGPEVSSFTFNGIDGQGEAHTSSPGAETDYGSTAFTCGDHYLALSVDHSSLMAGDMRDNLIALTQSALPWLCQDQPIPGLGKTMEQARPYYAYPTPLPSPTPTN</sequence>
<organism evidence="1">
    <name type="scientific">Actinomyces succiniciruminis</name>
    <dbReference type="NCBI Taxonomy" id="1522002"/>
    <lineage>
        <taxon>Bacteria</taxon>
        <taxon>Bacillati</taxon>
        <taxon>Actinomycetota</taxon>
        <taxon>Actinomycetes</taxon>
        <taxon>Actinomycetales</taxon>
        <taxon>Actinomycetaceae</taxon>
        <taxon>Actinomyces</taxon>
    </lineage>
</organism>
<dbReference type="AlphaFoldDB" id="A0A1L7RNI6"/>
<evidence type="ECO:0000313" key="1">
    <source>
        <dbReference type="EMBL" id="CED91770.1"/>
    </source>
</evidence>
<accession>A0A1L7RNI6</accession>
<name>A0A1L7RNI6_9ACTO</name>
<gene>
    <name evidence="1" type="ORF">AAM4_1938</name>
</gene>